<dbReference type="CDD" id="cd07557">
    <property type="entry name" value="trimeric_dUTPase"/>
    <property type="match status" value="1"/>
</dbReference>
<gene>
    <name evidence="7" type="ORF">FYJ84_04105</name>
</gene>
<dbReference type="InterPro" id="IPR033704">
    <property type="entry name" value="dUTPase_trimeric"/>
</dbReference>
<keyword evidence="8" id="KW-1185">Reference proteome</keyword>
<comment type="similarity">
    <text evidence="1">Belongs to the dUTPase family.</text>
</comment>
<dbReference type="Pfam" id="PF00692">
    <property type="entry name" value="dUTPase"/>
    <property type="match status" value="1"/>
</dbReference>
<dbReference type="EC" id="3.6.1.23" evidence="2"/>
<protein>
    <recommendedName>
        <fullName evidence="2">dUTP diphosphatase</fullName>
        <ecNumber evidence="2">3.6.1.23</ecNumber>
    </recommendedName>
</protein>
<dbReference type="InterPro" id="IPR008181">
    <property type="entry name" value="dUTPase"/>
</dbReference>
<evidence type="ECO:0000256" key="1">
    <source>
        <dbReference type="ARBA" id="ARBA00006581"/>
    </source>
</evidence>
<comment type="catalytic activity">
    <reaction evidence="5">
        <text>dUTP + H2O = dUMP + diphosphate + H(+)</text>
        <dbReference type="Rhea" id="RHEA:10248"/>
        <dbReference type="ChEBI" id="CHEBI:15377"/>
        <dbReference type="ChEBI" id="CHEBI:15378"/>
        <dbReference type="ChEBI" id="CHEBI:33019"/>
        <dbReference type="ChEBI" id="CHEBI:61555"/>
        <dbReference type="ChEBI" id="CHEBI:246422"/>
        <dbReference type="EC" id="3.6.1.23"/>
    </reaction>
</comment>
<keyword evidence="4" id="KW-0546">Nucleotide metabolism</keyword>
<dbReference type="GO" id="GO:0046081">
    <property type="term" value="P:dUTP catabolic process"/>
    <property type="evidence" value="ECO:0007669"/>
    <property type="project" value="InterPro"/>
</dbReference>
<evidence type="ECO:0000256" key="5">
    <source>
        <dbReference type="ARBA" id="ARBA00047686"/>
    </source>
</evidence>
<dbReference type="Gene3D" id="2.70.40.10">
    <property type="match status" value="1"/>
</dbReference>
<reference evidence="7 8" key="1">
    <citation type="submission" date="2019-08" db="EMBL/GenBank/DDBJ databases">
        <title>In-depth cultivation of the pig gut microbiome towards novel bacterial diversity and tailored functional studies.</title>
        <authorList>
            <person name="Wylensek D."/>
            <person name="Hitch T.C.A."/>
            <person name="Clavel T."/>
        </authorList>
    </citation>
    <scope>NUCLEOTIDE SEQUENCE [LARGE SCALE GENOMIC DNA]</scope>
    <source>
        <strain evidence="7 8">WCA-693-APC-5D-A</strain>
    </source>
</reference>
<dbReference type="Proteomes" id="UP000433181">
    <property type="component" value="Unassembled WGS sequence"/>
</dbReference>
<feature type="domain" description="dUTPase-like" evidence="6">
    <location>
        <begin position="41"/>
        <end position="156"/>
    </location>
</feature>
<evidence type="ECO:0000256" key="4">
    <source>
        <dbReference type="ARBA" id="ARBA00023080"/>
    </source>
</evidence>
<dbReference type="AlphaFoldDB" id="A0A6I2UHD0"/>
<name>A0A6I2UHD0_9FIRM</name>
<evidence type="ECO:0000256" key="2">
    <source>
        <dbReference type="ARBA" id="ARBA00012379"/>
    </source>
</evidence>
<dbReference type="PANTHER" id="PTHR11241">
    <property type="entry name" value="DEOXYURIDINE 5'-TRIPHOSPHATE NUCLEOTIDOHYDROLASE"/>
    <property type="match status" value="1"/>
</dbReference>
<organism evidence="7 8">
    <name type="scientific">Anaerovibrio slackiae</name>
    <dbReference type="NCBI Taxonomy" id="2652309"/>
    <lineage>
        <taxon>Bacteria</taxon>
        <taxon>Bacillati</taxon>
        <taxon>Bacillota</taxon>
        <taxon>Negativicutes</taxon>
        <taxon>Selenomonadales</taxon>
        <taxon>Selenomonadaceae</taxon>
        <taxon>Anaerovibrio</taxon>
    </lineage>
</organism>
<dbReference type="GO" id="GO:0000287">
    <property type="term" value="F:magnesium ion binding"/>
    <property type="evidence" value="ECO:0007669"/>
    <property type="project" value="InterPro"/>
</dbReference>
<evidence type="ECO:0000313" key="7">
    <source>
        <dbReference type="EMBL" id="MSU08176.1"/>
    </source>
</evidence>
<dbReference type="InterPro" id="IPR029054">
    <property type="entry name" value="dUTPase-like"/>
</dbReference>
<keyword evidence="3 7" id="KW-0378">Hydrolase</keyword>
<dbReference type="SUPFAM" id="SSF51283">
    <property type="entry name" value="dUTPase-like"/>
    <property type="match status" value="1"/>
</dbReference>
<comment type="caution">
    <text evidence="7">The sequence shown here is derived from an EMBL/GenBank/DDBJ whole genome shotgun (WGS) entry which is preliminary data.</text>
</comment>
<dbReference type="PANTHER" id="PTHR11241:SF0">
    <property type="entry name" value="DEOXYURIDINE 5'-TRIPHOSPHATE NUCLEOTIDOHYDROLASE"/>
    <property type="match status" value="1"/>
</dbReference>
<sequence length="157" mass="17923">MVRIDDKYWFVAEDVKPIAPIVEVKYFDKRCKLEQNGDWIDLKAAKDFHYHAGDALMIPLGVAMKLPKGYEAHMLPRSSTFKRYGIIMTNSMGIIDEAYCGDDDQWHFPAWALREGRIKAGSRIAQFRVVKHQPALHFAETSRLGYKNRGGFGSTGK</sequence>
<proteinExistence type="inferred from homology"/>
<dbReference type="EMBL" id="VUNR01000005">
    <property type="protein sequence ID" value="MSU08176.1"/>
    <property type="molecule type" value="Genomic_DNA"/>
</dbReference>
<dbReference type="InterPro" id="IPR036157">
    <property type="entry name" value="dUTPase-like_sf"/>
</dbReference>
<evidence type="ECO:0000256" key="3">
    <source>
        <dbReference type="ARBA" id="ARBA00022801"/>
    </source>
</evidence>
<accession>A0A6I2UHD0</accession>
<evidence type="ECO:0000313" key="8">
    <source>
        <dbReference type="Proteomes" id="UP000433181"/>
    </source>
</evidence>
<evidence type="ECO:0000259" key="6">
    <source>
        <dbReference type="Pfam" id="PF00692"/>
    </source>
</evidence>
<dbReference type="GO" id="GO:0006226">
    <property type="term" value="P:dUMP biosynthetic process"/>
    <property type="evidence" value="ECO:0007669"/>
    <property type="project" value="InterPro"/>
</dbReference>
<dbReference type="GO" id="GO:0004170">
    <property type="term" value="F:dUTP diphosphatase activity"/>
    <property type="evidence" value="ECO:0007669"/>
    <property type="project" value="UniProtKB-EC"/>
</dbReference>